<feature type="coiled-coil region" evidence="7">
    <location>
        <begin position="646"/>
        <end position="673"/>
    </location>
</feature>
<comment type="caution">
    <text evidence="11">The sequence shown here is derived from an EMBL/GenBank/DDBJ whole genome shotgun (WGS) entry which is preliminary data.</text>
</comment>
<dbReference type="InterPro" id="IPR004089">
    <property type="entry name" value="MCPsignal_dom"/>
</dbReference>
<evidence type="ECO:0008006" key="13">
    <source>
        <dbReference type="Google" id="ProtNLM"/>
    </source>
</evidence>
<feature type="transmembrane region" description="Helical" evidence="8">
    <location>
        <begin position="298"/>
        <end position="322"/>
    </location>
</feature>
<keyword evidence="4 6" id="KW-0807">Transducer</keyword>
<proteinExistence type="inferred from homology"/>
<protein>
    <recommendedName>
        <fullName evidence="13">Methyl-accepting chemotaxis protein</fullName>
    </recommendedName>
</protein>
<dbReference type="Gene3D" id="1.10.287.950">
    <property type="entry name" value="Methyl-accepting chemotaxis protein"/>
    <property type="match status" value="1"/>
</dbReference>
<dbReference type="CDD" id="cd06225">
    <property type="entry name" value="HAMP"/>
    <property type="match status" value="1"/>
</dbReference>
<evidence type="ECO:0000256" key="5">
    <source>
        <dbReference type="ARBA" id="ARBA00029447"/>
    </source>
</evidence>
<sequence length="677" mass="73194">MRGSIGVKLFLVLFCSVVSLVSLLGYASYDRSRRVIQEQFAEATAATIAQATDKLDFFLSTYSGLTRQLAVDPDLRQGLADLAAGNLPFYEQARIKQRIADRLNAVRDADAAISAVRLVPKNLDKAGVLTASGVSSIVWDEWNRAWMDRVVRADGEPVFMSSRKQGVFGMSPEPAFAVGRLLKNLKQRESEYLVVLEIRVKALSDMFDGMQLGTGGELAIVDRERQVVFSPDPEKLETKSEVALPEQSSPEAAGAFVADVGGRKRLVLYRRSDVSGWDMIGSVPVSELVRPSNGILRWTVGGAAFAALVAVLCGLGVVRWVGRPIAGLCRLMEEGENGDLTVRAPFRGRDEIARLGRSFNRMMAQLAVLVERIGVSATQVLETASALKEVSRQTVGSADEIALAARDVAGGAARLAEEAERSAEVTGNVSDLMRRAAETNAALEQAAERVRELGVRGAAGMGEWVEKTDAADAMFRTLADKITQLRERAGSIRRLLAIMEDLTKRTNILSLNASIEAARAGAAGKSFAVVAGEIRGLALQAKESIGVAERIVADIQQEVDETVERLSAVSPMLAEQAQAVRESAHLFEAVSSEMEAFLRRLAESTAAILELERCGKILAERIDGVSAVSQSSAASSEQVAALADGQREASRKLEELSHRLESMSERLRESFARFRTG</sequence>
<dbReference type="Pfam" id="PF00015">
    <property type="entry name" value="MCPsignal"/>
    <property type="match status" value="1"/>
</dbReference>
<dbReference type="EMBL" id="MOXJ01000037">
    <property type="protein sequence ID" value="PDO09488.1"/>
    <property type="molecule type" value="Genomic_DNA"/>
</dbReference>
<evidence type="ECO:0000256" key="3">
    <source>
        <dbReference type="ARBA" id="ARBA00023136"/>
    </source>
</evidence>
<dbReference type="PANTHER" id="PTHR32089">
    <property type="entry name" value="METHYL-ACCEPTING CHEMOTAXIS PROTEIN MCPB"/>
    <property type="match status" value="1"/>
</dbReference>
<dbReference type="GO" id="GO:0005886">
    <property type="term" value="C:plasma membrane"/>
    <property type="evidence" value="ECO:0007669"/>
    <property type="project" value="UniProtKB-SubCell"/>
</dbReference>
<dbReference type="Gene3D" id="3.30.450.20">
    <property type="entry name" value="PAS domain"/>
    <property type="match status" value="1"/>
</dbReference>
<feature type="domain" description="HAMP" evidence="10">
    <location>
        <begin position="319"/>
        <end position="371"/>
    </location>
</feature>
<name>A0A2A6DWQ9_9BACL</name>
<dbReference type="PROSITE" id="PS50885">
    <property type="entry name" value="HAMP"/>
    <property type="match status" value="1"/>
</dbReference>
<keyword evidence="3 8" id="KW-0472">Membrane</keyword>
<dbReference type="InterPro" id="IPR004090">
    <property type="entry name" value="Chemotax_Me-accpt_rcpt"/>
</dbReference>
<evidence type="ECO:0000259" key="9">
    <source>
        <dbReference type="PROSITE" id="PS50111"/>
    </source>
</evidence>
<dbReference type="SUPFAM" id="SSF58104">
    <property type="entry name" value="Methyl-accepting chemotaxis protein (MCP) signaling domain"/>
    <property type="match status" value="1"/>
</dbReference>
<dbReference type="Proteomes" id="UP000243688">
    <property type="component" value="Unassembled WGS sequence"/>
</dbReference>
<keyword evidence="2" id="KW-1003">Cell membrane</keyword>
<evidence type="ECO:0000256" key="6">
    <source>
        <dbReference type="PROSITE-ProRule" id="PRU00284"/>
    </source>
</evidence>
<dbReference type="GO" id="GO:0006935">
    <property type="term" value="P:chemotaxis"/>
    <property type="evidence" value="ECO:0007669"/>
    <property type="project" value="InterPro"/>
</dbReference>
<dbReference type="SMART" id="SM00304">
    <property type="entry name" value="HAMP"/>
    <property type="match status" value="1"/>
</dbReference>
<evidence type="ECO:0000256" key="8">
    <source>
        <dbReference type="SAM" id="Phobius"/>
    </source>
</evidence>
<reference evidence="11 12" key="1">
    <citation type="submission" date="2016-12" db="EMBL/GenBank/DDBJ databases">
        <title>Candidatus Reconcilibacillus cellulovorans genome.</title>
        <authorList>
            <person name="Kolinko S."/>
            <person name="Wu Y.-W."/>
            <person name="Tachea F."/>
            <person name="Denzel E."/>
            <person name="Hiras J."/>
            <person name="Baecker N."/>
            <person name="Chan L.J."/>
            <person name="Eichorst S.A."/>
            <person name="Frey D."/>
            <person name="Adams P.D."/>
            <person name="Pray T."/>
            <person name="Tanjore D."/>
            <person name="Petzold C.J."/>
            <person name="Gladden J.M."/>
            <person name="Simmons B.A."/>
            <person name="Singer S.W."/>
        </authorList>
    </citation>
    <scope>NUCLEOTIDE SEQUENCE [LARGE SCALE GENOMIC DNA]</scope>
    <source>
        <strain evidence="11">JTherm</strain>
    </source>
</reference>
<dbReference type="PROSITE" id="PS50111">
    <property type="entry name" value="CHEMOTAXIS_TRANSDUC_2"/>
    <property type="match status" value="1"/>
</dbReference>
<feature type="domain" description="Methyl-accepting transducer" evidence="9">
    <location>
        <begin position="390"/>
        <end position="647"/>
    </location>
</feature>
<dbReference type="GO" id="GO:0007165">
    <property type="term" value="P:signal transduction"/>
    <property type="evidence" value="ECO:0007669"/>
    <property type="project" value="UniProtKB-KW"/>
</dbReference>
<dbReference type="InterPro" id="IPR003660">
    <property type="entry name" value="HAMP_dom"/>
</dbReference>
<evidence type="ECO:0000256" key="7">
    <source>
        <dbReference type="SAM" id="Coils"/>
    </source>
</evidence>
<dbReference type="Pfam" id="PF00672">
    <property type="entry name" value="HAMP"/>
    <property type="match status" value="1"/>
</dbReference>
<keyword evidence="8" id="KW-1133">Transmembrane helix</keyword>
<evidence type="ECO:0000256" key="1">
    <source>
        <dbReference type="ARBA" id="ARBA00004236"/>
    </source>
</evidence>
<organism evidence="11 12">
    <name type="scientific">Candidatus Reconcilbacillus cellulovorans</name>
    <dbReference type="NCBI Taxonomy" id="1906605"/>
    <lineage>
        <taxon>Bacteria</taxon>
        <taxon>Bacillati</taxon>
        <taxon>Bacillota</taxon>
        <taxon>Bacilli</taxon>
        <taxon>Bacillales</taxon>
        <taxon>Paenibacillaceae</taxon>
        <taxon>Candidatus Reconcilbacillus</taxon>
    </lineage>
</organism>
<keyword evidence="7" id="KW-0175">Coiled coil</keyword>
<accession>A0A2A6DWQ9</accession>
<keyword evidence="8" id="KW-0812">Transmembrane</keyword>
<dbReference type="CDD" id="cd12912">
    <property type="entry name" value="PDC2_MCP_like"/>
    <property type="match status" value="1"/>
</dbReference>
<dbReference type="AlphaFoldDB" id="A0A2A6DWQ9"/>
<evidence type="ECO:0000256" key="4">
    <source>
        <dbReference type="ARBA" id="ARBA00023224"/>
    </source>
</evidence>
<evidence type="ECO:0000313" key="12">
    <source>
        <dbReference type="Proteomes" id="UP000243688"/>
    </source>
</evidence>
<dbReference type="SMART" id="SM00283">
    <property type="entry name" value="MA"/>
    <property type="match status" value="1"/>
</dbReference>
<dbReference type="PANTHER" id="PTHR32089:SF112">
    <property type="entry name" value="LYSOZYME-LIKE PROTEIN-RELATED"/>
    <property type="match status" value="1"/>
</dbReference>
<evidence type="ECO:0000259" key="10">
    <source>
        <dbReference type="PROSITE" id="PS50885"/>
    </source>
</evidence>
<evidence type="ECO:0000256" key="2">
    <source>
        <dbReference type="ARBA" id="ARBA00022475"/>
    </source>
</evidence>
<dbReference type="GO" id="GO:0004888">
    <property type="term" value="F:transmembrane signaling receptor activity"/>
    <property type="evidence" value="ECO:0007669"/>
    <property type="project" value="InterPro"/>
</dbReference>
<gene>
    <name evidence="11" type="ORF">BLM47_12265</name>
</gene>
<comment type="subcellular location">
    <subcellularLocation>
        <location evidence="1">Cell membrane</location>
    </subcellularLocation>
</comment>
<dbReference type="PRINTS" id="PR00260">
    <property type="entry name" value="CHEMTRNSDUCR"/>
</dbReference>
<comment type="similarity">
    <text evidence="5">Belongs to the methyl-accepting chemotaxis (MCP) protein family.</text>
</comment>
<evidence type="ECO:0000313" key="11">
    <source>
        <dbReference type="EMBL" id="PDO09488.1"/>
    </source>
</evidence>